<comment type="caution">
    <text evidence="1">The sequence shown here is derived from an EMBL/GenBank/DDBJ whole genome shotgun (WGS) entry which is preliminary data.</text>
</comment>
<dbReference type="AlphaFoldDB" id="A0A8X6PTB0"/>
<reference evidence="1" key="1">
    <citation type="submission" date="2020-08" db="EMBL/GenBank/DDBJ databases">
        <title>Multicomponent nature underlies the extraordinary mechanical properties of spider dragline silk.</title>
        <authorList>
            <person name="Kono N."/>
            <person name="Nakamura H."/>
            <person name="Mori M."/>
            <person name="Yoshida Y."/>
            <person name="Ohtoshi R."/>
            <person name="Malay A.D."/>
            <person name="Moran D.A.P."/>
            <person name="Tomita M."/>
            <person name="Numata K."/>
            <person name="Arakawa K."/>
        </authorList>
    </citation>
    <scope>NUCLEOTIDE SEQUENCE</scope>
</reference>
<dbReference type="EMBL" id="BMAW01120227">
    <property type="protein sequence ID" value="GFT88235.1"/>
    <property type="molecule type" value="Genomic_DNA"/>
</dbReference>
<evidence type="ECO:0000313" key="1">
    <source>
        <dbReference type="EMBL" id="GFT88235.1"/>
    </source>
</evidence>
<organism evidence="1 2">
    <name type="scientific">Nephila pilipes</name>
    <name type="common">Giant wood spider</name>
    <name type="synonym">Nephila maculata</name>
    <dbReference type="NCBI Taxonomy" id="299642"/>
    <lineage>
        <taxon>Eukaryota</taxon>
        <taxon>Metazoa</taxon>
        <taxon>Ecdysozoa</taxon>
        <taxon>Arthropoda</taxon>
        <taxon>Chelicerata</taxon>
        <taxon>Arachnida</taxon>
        <taxon>Araneae</taxon>
        <taxon>Araneomorphae</taxon>
        <taxon>Entelegynae</taxon>
        <taxon>Araneoidea</taxon>
        <taxon>Nephilidae</taxon>
        <taxon>Nephila</taxon>
    </lineage>
</organism>
<sequence>MLFHSESSQKNFLSAGMSYKDTPDAFDDIDPTATGKKEGLQHRFERVKGGKIFDMCGMLHIDLGTAMERFGYIVSTEYFPSEDYNYSQDKLFDNVLECVKDVRHHNSSLPPEQMRFFKILSNSEFEEYLIALGADEKRFGFCQLTKYNPASKYNVTSSKKILYETIVGAITAAKNSSWPDICECSYLEGKYGYMKLLDSDSIVYYLHCM</sequence>
<keyword evidence="2" id="KW-1185">Reference proteome</keyword>
<proteinExistence type="predicted"/>
<evidence type="ECO:0000313" key="2">
    <source>
        <dbReference type="Proteomes" id="UP000887013"/>
    </source>
</evidence>
<dbReference type="Proteomes" id="UP000887013">
    <property type="component" value="Unassembled WGS sequence"/>
</dbReference>
<accession>A0A8X6PTB0</accession>
<protein>
    <submittedName>
        <fullName evidence="1">Uncharacterized protein</fullName>
    </submittedName>
</protein>
<gene>
    <name evidence="1" type="primary">AVEN_160616_1</name>
    <name evidence="1" type="ORF">NPIL_440071</name>
</gene>
<name>A0A8X6PTB0_NEPPI</name>